<evidence type="ECO:0000313" key="7">
    <source>
        <dbReference type="EMBL" id="KFI59323.1"/>
    </source>
</evidence>
<feature type="non-terminal residue" evidence="7">
    <location>
        <position position="164"/>
    </location>
</feature>
<dbReference type="RefSeq" id="WP_034259978.1">
    <property type="nucleotide sequence ID" value="NZ_JGYX01000010.1"/>
</dbReference>
<evidence type="ECO:0000256" key="2">
    <source>
        <dbReference type="ARBA" id="ARBA00010961"/>
    </source>
</evidence>
<keyword evidence="3 6" id="KW-0815">Transposition</keyword>
<evidence type="ECO:0000313" key="8">
    <source>
        <dbReference type="Proteomes" id="UP000029046"/>
    </source>
</evidence>
<dbReference type="eggNOG" id="COG3328">
    <property type="taxonomic scope" value="Bacteria"/>
</dbReference>
<proteinExistence type="inferred from homology"/>
<accession>A0A087AKM3</accession>
<organism evidence="7 8">
    <name type="scientific">Bifidobacterium pullorum subsp. gallinarum</name>
    <dbReference type="NCBI Taxonomy" id="78344"/>
    <lineage>
        <taxon>Bacteria</taxon>
        <taxon>Bacillati</taxon>
        <taxon>Actinomycetota</taxon>
        <taxon>Actinomycetes</taxon>
        <taxon>Bifidobacteriales</taxon>
        <taxon>Bifidobacteriaceae</taxon>
        <taxon>Bifidobacterium</taxon>
    </lineage>
</organism>
<keyword evidence="5 6" id="KW-0233">DNA recombination</keyword>
<dbReference type="PANTHER" id="PTHR33217:SF7">
    <property type="entry name" value="TRANSPOSASE FOR INSERTION SEQUENCE ELEMENT IS1081"/>
    <property type="match status" value="1"/>
</dbReference>
<comment type="similarity">
    <text evidence="2 6">Belongs to the transposase mutator family.</text>
</comment>
<comment type="function">
    <text evidence="1 6">Required for the transposition of the insertion element.</text>
</comment>
<gene>
    <name evidence="7" type="ORF">BIGA_1792</name>
</gene>
<evidence type="ECO:0000256" key="5">
    <source>
        <dbReference type="ARBA" id="ARBA00023172"/>
    </source>
</evidence>
<dbReference type="Pfam" id="PF00872">
    <property type="entry name" value="Transposase_mut"/>
    <property type="match status" value="1"/>
</dbReference>
<reference evidence="7 8" key="1">
    <citation type="submission" date="2014-03" db="EMBL/GenBank/DDBJ databases">
        <title>Genomics of Bifidobacteria.</title>
        <authorList>
            <person name="Ventura M."/>
            <person name="Milani C."/>
            <person name="Lugli G.A."/>
        </authorList>
    </citation>
    <scope>NUCLEOTIDE SEQUENCE [LARGE SCALE GENOMIC DNA]</scope>
    <source>
        <strain evidence="7 8">LMG 11586</strain>
    </source>
</reference>
<evidence type="ECO:0000256" key="4">
    <source>
        <dbReference type="ARBA" id="ARBA00023125"/>
    </source>
</evidence>
<dbReference type="InterPro" id="IPR001207">
    <property type="entry name" value="Transposase_mutator"/>
</dbReference>
<keyword evidence="6" id="KW-0814">Transposable element</keyword>
<keyword evidence="4 6" id="KW-0238">DNA-binding</keyword>
<dbReference type="Proteomes" id="UP000029046">
    <property type="component" value="Unassembled WGS sequence"/>
</dbReference>
<dbReference type="PANTHER" id="PTHR33217">
    <property type="entry name" value="TRANSPOSASE FOR INSERTION SEQUENCE ELEMENT IS1081"/>
    <property type="match status" value="1"/>
</dbReference>
<dbReference type="GO" id="GO:0004803">
    <property type="term" value="F:transposase activity"/>
    <property type="evidence" value="ECO:0007669"/>
    <property type="project" value="UniProtKB-UniRule"/>
</dbReference>
<comment type="caution">
    <text evidence="7">The sequence shown here is derived from an EMBL/GenBank/DDBJ whole genome shotgun (WGS) entry which is preliminary data.</text>
</comment>
<dbReference type="EMBL" id="JGYX01000010">
    <property type="protein sequence ID" value="KFI59323.1"/>
    <property type="molecule type" value="Genomic_DNA"/>
</dbReference>
<dbReference type="GO" id="GO:0003677">
    <property type="term" value="F:DNA binding"/>
    <property type="evidence" value="ECO:0007669"/>
    <property type="project" value="UniProtKB-UniRule"/>
</dbReference>
<dbReference type="AlphaFoldDB" id="A0A087AKM3"/>
<evidence type="ECO:0000256" key="3">
    <source>
        <dbReference type="ARBA" id="ARBA00022578"/>
    </source>
</evidence>
<protein>
    <recommendedName>
        <fullName evidence="6">Mutator family transposase</fullName>
    </recommendedName>
</protein>
<name>A0A087AKM3_9BIFI</name>
<dbReference type="GO" id="GO:0006313">
    <property type="term" value="P:DNA transposition"/>
    <property type="evidence" value="ECO:0007669"/>
    <property type="project" value="UniProtKB-UniRule"/>
</dbReference>
<evidence type="ECO:0000256" key="1">
    <source>
        <dbReference type="ARBA" id="ARBA00002190"/>
    </source>
</evidence>
<sequence>MPNQILQVDENMLETKLDRLVSEKVEQLLNAMLDAEADEITGAARYERSGERRAYRAGHYERNLTVKAGTMTLKVPKLKGALFESAVIERYRRREESVEEALIDMYLAGVSTRQVDDISRLLWGERMPSQTLSDKLKKVYEDIDRWRNRPLTDRSYPYLFVDGV</sequence>
<evidence type="ECO:0000256" key="6">
    <source>
        <dbReference type="RuleBase" id="RU365089"/>
    </source>
</evidence>
<keyword evidence="8" id="KW-1185">Reference proteome</keyword>